<dbReference type="Pfam" id="PF00001">
    <property type="entry name" value="7tm_1"/>
    <property type="match status" value="1"/>
</dbReference>
<gene>
    <name evidence="10" type="ORF">SNE40_007055</name>
</gene>
<dbReference type="SUPFAM" id="SSF81321">
    <property type="entry name" value="Family A G protein-coupled receptor-like"/>
    <property type="match status" value="1"/>
</dbReference>
<evidence type="ECO:0000313" key="11">
    <source>
        <dbReference type="Proteomes" id="UP001347796"/>
    </source>
</evidence>
<evidence type="ECO:0000256" key="3">
    <source>
        <dbReference type="ARBA" id="ARBA00022989"/>
    </source>
</evidence>
<comment type="subcellular location">
    <subcellularLocation>
        <location evidence="1">Membrane</location>
        <topology evidence="1">Multi-pass membrane protein</topology>
    </subcellularLocation>
</comment>
<dbReference type="PRINTS" id="PR00237">
    <property type="entry name" value="GPCRRHODOPSN"/>
</dbReference>
<proteinExistence type="predicted"/>
<feature type="domain" description="G-protein coupled receptors family 1 profile" evidence="9">
    <location>
        <begin position="41"/>
        <end position="324"/>
    </location>
</feature>
<dbReference type="GO" id="GO:0005886">
    <property type="term" value="C:plasma membrane"/>
    <property type="evidence" value="ECO:0007669"/>
    <property type="project" value="TreeGrafter"/>
</dbReference>
<dbReference type="EMBL" id="JAZGQO010000006">
    <property type="protein sequence ID" value="KAK6184617.1"/>
    <property type="molecule type" value="Genomic_DNA"/>
</dbReference>
<evidence type="ECO:0000256" key="6">
    <source>
        <dbReference type="ARBA" id="ARBA00023170"/>
    </source>
</evidence>
<feature type="transmembrane region" description="Helical" evidence="8">
    <location>
        <begin position="147"/>
        <end position="167"/>
    </location>
</feature>
<name>A0AAN8PT85_PATCE</name>
<keyword evidence="4" id="KW-0297">G-protein coupled receptor</keyword>
<evidence type="ECO:0000256" key="7">
    <source>
        <dbReference type="ARBA" id="ARBA00023224"/>
    </source>
</evidence>
<evidence type="ECO:0000256" key="4">
    <source>
        <dbReference type="ARBA" id="ARBA00023040"/>
    </source>
</evidence>
<evidence type="ECO:0000256" key="5">
    <source>
        <dbReference type="ARBA" id="ARBA00023136"/>
    </source>
</evidence>
<dbReference type="PANTHER" id="PTHR24243:SF233">
    <property type="entry name" value="THYROTROPIN-RELEASING HORMONE RECEPTOR"/>
    <property type="match status" value="1"/>
</dbReference>
<organism evidence="10 11">
    <name type="scientific">Patella caerulea</name>
    <name type="common">Rayed Mediterranean limpet</name>
    <dbReference type="NCBI Taxonomy" id="87958"/>
    <lineage>
        <taxon>Eukaryota</taxon>
        <taxon>Metazoa</taxon>
        <taxon>Spiralia</taxon>
        <taxon>Lophotrochozoa</taxon>
        <taxon>Mollusca</taxon>
        <taxon>Gastropoda</taxon>
        <taxon>Patellogastropoda</taxon>
        <taxon>Patelloidea</taxon>
        <taxon>Patellidae</taxon>
        <taxon>Patella</taxon>
    </lineage>
</organism>
<dbReference type="CDD" id="cd00637">
    <property type="entry name" value="7tm_classA_rhodopsin-like"/>
    <property type="match status" value="1"/>
</dbReference>
<keyword evidence="2 8" id="KW-0812">Transmembrane</keyword>
<dbReference type="Gene3D" id="1.20.1070.10">
    <property type="entry name" value="Rhodopsin 7-helix transmembrane proteins"/>
    <property type="match status" value="1"/>
</dbReference>
<dbReference type="AlphaFoldDB" id="A0AAN8PT85"/>
<sequence>MDRPMYLSVLSILYHEPLDLNVQHVFVAYIFPVLACSAILGNFLFVASVLANELRKKTTGILLMSSNIASIILTVASTCIVYYPWIFRQRQRTGTKIPCNILVFTHHTMATWSVYLLSCACVERYIAICHPMSKYSIRSQTVVRQSLKLLVGTFIASFIINSPMIWFSGLTVVQGLPDFANVTFCYYTEENWYMKIHEYVEMTLYCIIPFIMICFCNVSIIRKIYFHKTILELFRLEDRQSCERIGNWSLPHRTQAIKLATILLPIAFLHLVFSLAVVLSVILEETVTRNSSDKLLLLTVSYCAAQLQAGFYFYVNIALSPVFRRAFKRLFRCETPVSSQSDFRSHQYPSVSNDRF</sequence>
<protein>
    <recommendedName>
        <fullName evidence="9">G-protein coupled receptors family 1 profile domain-containing protein</fullName>
    </recommendedName>
</protein>
<evidence type="ECO:0000313" key="10">
    <source>
        <dbReference type="EMBL" id="KAK6184617.1"/>
    </source>
</evidence>
<feature type="transmembrane region" description="Helical" evidence="8">
    <location>
        <begin position="295"/>
        <end position="319"/>
    </location>
</feature>
<keyword evidence="5 8" id="KW-0472">Membrane</keyword>
<feature type="transmembrane region" description="Helical" evidence="8">
    <location>
        <begin position="26"/>
        <end position="50"/>
    </location>
</feature>
<dbReference type="InterPro" id="IPR000276">
    <property type="entry name" value="GPCR_Rhodpsn"/>
</dbReference>
<keyword evidence="6" id="KW-0675">Receptor</keyword>
<dbReference type="PROSITE" id="PS50262">
    <property type="entry name" value="G_PROTEIN_RECEP_F1_2"/>
    <property type="match status" value="1"/>
</dbReference>
<dbReference type="PANTHER" id="PTHR24243">
    <property type="entry name" value="G-PROTEIN COUPLED RECEPTOR"/>
    <property type="match status" value="1"/>
</dbReference>
<keyword evidence="11" id="KW-1185">Reference proteome</keyword>
<comment type="caution">
    <text evidence="10">The sequence shown here is derived from an EMBL/GenBank/DDBJ whole genome shotgun (WGS) entry which is preliminary data.</text>
</comment>
<evidence type="ECO:0000256" key="8">
    <source>
        <dbReference type="SAM" id="Phobius"/>
    </source>
</evidence>
<accession>A0AAN8PT85</accession>
<keyword evidence="3 8" id="KW-1133">Transmembrane helix</keyword>
<dbReference type="GO" id="GO:0004930">
    <property type="term" value="F:G protein-coupled receptor activity"/>
    <property type="evidence" value="ECO:0007669"/>
    <property type="project" value="UniProtKB-KW"/>
</dbReference>
<feature type="transmembrane region" description="Helical" evidence="8">
    <location>
        <begin position="103"/>
        <end position="126"/>
    </location>
</feature>
<reference evidence="10 11" key="1">
    <citation type="submission" date="2024-01" db="EMBL/GenBank/DDBJ databases">
        <title>The genome of the rayed Mediterranean limpet Patella caerulea (Linnaeus, 1758).</title>
        <authorList>
            <person name="Anh-Thu Weber A."/>
            <person name="Halstead-Nussloch G."/>
        </authorList>
    </citation>
    <scope>NUCLEOTIDE SEQUENCE [LARGE SCALE GENOMIC DNA]</scope>
    <source>
        <strain evidence="10">AATW-2023a</strain>
        <tissue evidence="10">Whole specimen</tissue>
    </source>
</reference>
<evidence type="ECO:0000256" key="1">
    <source>
        <dbReference type="ARBA" id="ARBA00004141"/>
    </source>
</evidence>
<evidence type="ECO:0000259" key="9">
    <source>
        <dbReference type="PROSITE" id="PS50262"/>
    </source>
</evidence>
<dbReference type="Proteomes" id="UP001347796">
    <property type="component" value="Unassembled WGS sequence"/>
</dbReference>
<dbReference type="InterPro" id="IPR017452">
    <property type="entry name" value="GPCR_Rhodpsn_7TM"/>
</dbReference>
<feature type="transmembrane region" description="Helical" evidence="8">
    <location>
        <begin position="62"/>
        <end position="83"/>
    </location>
</feature>
<keyword evidence="7" id="KW-0807">Transducer</keyword>
<feature type="transmembrane region" description="Helical" evidence="8">
    <location>
        <begin position="259"/>
        <end position="283"/>
    </location>
</feature>
<feature type="transmembrane region" description="Helical" evidence="8">
    <location>
        <begin position="202"/>
        <end position="221"/>
    </location>
</feature>
<evidence type="ECO:0000256" key="2">
    <source>
        <dbReference type="ARBA" id="ARBA00022692"/>
    </source>
</evidence>